<dbReference type="Pfam" id="PF11951">
    <property type="entry name" value="Fungal_trans_2"/>
    <property type="match status" value="1"/>
</dbReference>
<evidence type="ECO:0000256" key="1">
    <source>
        <dbReference type="ARBA" id="ARBA00004123"/>
    </source>
</evidence>
<dbReference type="GO" id="GO:0000976">
    <property type="term" value="F:transcription cis-regulatory region binding"/>
    <property type="evidence" value="ECO:0007669"/>
    <property type="project" value="TreeGrafter"/>
</dbReference>
<dbReference type="InterPro" id="IPR021858">
    <property type="entry name" value="Fun_TF"/>
</dbReference>
<dbReference type="Proteomes" id="UP000813461">
    <property type="component" value="Unassembled WGS sequence"/>
</dbReference>
<evidence type="ECO:0000313" key="3">
    <source>
        <dbReference type="EMBL" id="KAH7088463.1"/>
    </source>
</evidence>
<dbReference type="GO" id="GO:0005634">
    <property type="term" value="C:nucleus"/>
    <property type="evidence" value="ECO:0007669"/>
    <property type="project" value="UniProtKB-SubCell"/>
</dbReference>
<comment type="subcellular location">
    <subcellularLocation>
        <location evidence="1">Nucleus</location>
    </subcellularLocation>
</comment>
<keyword evidence="4" id="KW-1185">Reference proteome</keyword>
<dbReference type="PANTHER" id="PTHR37534">
    <property type="entry name" value="TRANSCRIPTIONAL ACTIVATOR PROTEIN UGA3"/>
    <property type="match status" value="1"/>
</dbReference>
<dbReference type="EMBL" id="JAGMVJ010000008">
    <property type="protein sequence ID" value="KAH7088463.1"/>
    <property type="molecule type" value="Genomic_DNA"/>
</dbReference>
<dbReference type="OrthoDB" id="5130013at2759"/>
<dbReference type="GO" id="GO:0045944">
    <property type="term" value="P:positive regulation of transcription by RNA polymerase II"/>
    <property type="evidence" value="ECO:0007669"/>
    <property type="project" value="TreeGrafter"/>
</dbReference>
<evidence type="ECO:0000256" key="2">
    <source>
        <dbReference type="ARBA" id="ARBA00023242"/>
    </source>
</evidence>
<reference evidence="3" key="1">
    <citation type="journal article" date="2021" name="Nat. Commun.">
        <title>Genetic determinants of endophytism in the Arabidopsis root mycobiome.</title>
        <authorList>
            <person name="Mesny F."/>
            <person name="Miyauchi S."/>
            <person name="Thiergart T."/>
            <person name="Pickel B."/>
            <person name="Atanasova L."/>
            <person name="Karlsson M."/>
            <person name="Huettel B."/>
            <person name="Barry K.W."/>
            <person name="Haridas S."/>
            <person name="Chen C."/>
            <person name="Bauer D."/>
            <person name="Andreopoulos W."/>
            <person name="Pangilinan J."/>
            <person name="LaButti K."/>
            <person name="Riley R."/>
            <person name="Lipzen A."/>
            <person name="Clum A."/>
            <person name="Drula E."/>
            <person name="Henrissat B."/>
            <person name="Kohler A."/>
            <person name="Grigoriev I.V."/>
            <person name="Martin F.M."/>
            <person name="Hacquard S."/>
        </authorList>
    </citation>
    <scope>NUCLEOTIDE SEQUENCE</scope>
    <source>
        <strain evidence="3">MPI-SDFR-AT-0120</strain>
    </source>
</reference>
<proteinExistence type="predicted"/>
<sequence>MQRARVCNMLVQIALSNSSRSSRAVHFAVLALSAYHRGDNPIYVETKKRSALRELYTDQEPSMCEAVTHIAANLILCILEMQQTSERNSRWVGYVCSTKHVIDAFNKGLGCPTPGSDASIILSWVYYFDIMFRFSLRHWRTENIKAMAEELGYATNGSPICELQYVMARASFARAVPNIGSHAHPVLRLLAEVSETALYSADPRYLTSKYQQELVDLRFDLENVSTSVSASSAYDAINICQALTGLGSDGGENLTPPTSAFAQDSSERVMDSEDALTSRISNSAIESLECTENVLEVTRLAALTYLERVSRNFSCQSNMIDSWTRKALGILDQMDSCLCPFALLVIGCEANCDDDRIIILDLFARMEKRPHLKSLLETKALIQTAWNQQDLAEDGELEYIHKLNVVLSSRFNIPSLI</sequence>
<dbReference type="AlphaFoldDB" id="A0A8K0VYZ4"/>
<protein>
    <submittedName>
        <fullName evidence="3">Fungal-specific transcription factor domain-containing protein</fullName>
    </submittedName>
</protein>
<comment type="caution">
    <text evidence="3">The sequence shown here is derived from an EMBL/GenBank/DDBJ whole genome shotgun (WGS) entry which is preliminary data.</text>
</comment>
<gene>
    <name evidence="3" type="ORF">FB567DRAFT_339223</name>
</gene>
<dbReference type="PANTHER" id="PTHR37534:SF39">
    <property type="entry name" value="TRANSCRIPTION FACTOR DOMAIN-CONTAINING PROTEIN"/>
    <property type="match status" value="1"/>
</dbReference>
<organism evidence="3 4">
    <name type="scientific">Paraphoma chrysanthemicola</name>
    <dbReference type="NCBI Taxonomy" id="798071"/>
    <lineage>
        <taxon>Eukaryota</taxon>
        <taxon>Fungi</taxon>
        <taxon>Dikarya</taxon>
        <taxon>Ascomycota</taxon>
        <taxon>Pezizomycotina</taxon>
        <taxon>Dothideomycetes</taxon>
        <taxon>Pleosporomycetidae</taxon>
        <taxon>Pleosporales</taxon>
        <taxon>Pleosporineae</taxon>
        <taxon>Phaeosphaeriaceae</taxon>
        <taxon>Paraphoma</taxon>
    </lineage>
</organism>
<accession>A0A8K0VYZ4</accession>
<keyword evidence="2" id="KW-0539">Nucleus</keyword>
<name>A0A8K0VYZ4_9PLEO</name>
<evidence type="ECO:0000313" key="4">
    <source>
        <dbReference type="Proteomes" id="UP000813461"/>
    </source>
</evidence>
<dbReference type="GO" id="GO:0003700">
    <property type="term" value="F:DNA-binding transcription factor activity"/>
    <property type="evidence" value="ECO:0007669"/>
    <property type="project" value="TreeGrafter"/>
</dbReference>